<dbReference type="InterPro" id="IPR010625">
    <property type="entry name" value="CHCH"/>
</dbReference>
<evidence type="ECO:0000313" key="4">
    <source>
        <dbReference type="EMBL" id="TGZ84989.1"/>
    </source>
</evidence>
<organism evidence="4 5">
    <name type="scientific">Ascodesmis nigricans</name>
    <dbReference type="NCBI Taxonomy" id="341454"/>
    <lineage>
        <taxon>Eukaryota</taxon>
        <taxon>Fungi</taxon>
        <taxon>Dikarya</taxon>
        <taxon>Ascomycota</taxon>
        <taxon>Pezizomycotina</taxon>
        <taxon>Pezizomycetes</taxon>
        <taxon>Pezizales</taxon>
        <taxon>Ascodesmidaceae</taxon>
        <taxon>Ascodesmis</taxon>
    </lineage>
</organism>
<gene>
    <name evidence="4" type="ORF">EX30DRAFT_337420</name>
</gene>
<dbReference type="GO" id="GO:0005763">
    <property type="term" value="C:mitochondrial small ribosomal subunit"/>
    <property type="evidence" value="ECO:0007669"/>
    <property type="project" value="TreeGrafter"/>
</dbReference>
<dbReference type="FunCoup" id="A0A4S2N6N2">
    <property type="interactions" value="82"/>
</dbReference>
<dbReference type="Pfam" id="PF06747">
    <property type="entry name" value="CHCH"/>
    <property type="match status" value="1"/>
</dbReference>
<dbReference type="PANTHER" id="PTHR28066:SF1">
    <property type="entry name" value="SMALL RIBOSOMAL SUBUNIT PROTEIN MS37"/>
    <property type="match status" value="1"/>
</dbReference>
<keyword evidence="2" id="KW-0496">Mitochondrion</keyword>
<dbReference type="Proteomes" id="UP000298138">
    <property type="component" value="Unassembled WGS sequence"/>
</dbReference>
<comment type="similarity">
    <text evidence="2">Belongs to the mitochondrion-specific ribosomal protein mS37 family.</text>
</comment>
<feature type="domain" description="CHCH" evidence="3">
    <location>
        <begin position="32"/>
        <end position="64"/>
    </location>
</feature>
<evidence type="ECO:0000256" key="2">
    <source>
        <dbReference type="PIRNR" id="PIRNR037706"/>
    </source>
</evidence>
<keyword evidence="2" id="KW-0689">Ribosomal protein</keyword>
<dbReference type="SUPFAM" id="SSF47072">
    <property type="entry name" value="Cysteine alpha-hairpin motif"/>
    <property type="match status" value="1"/>
</dbReference>
<dbReference type="GO" id="GO:0003735">
    <property type="term" value="F:structural constituent of ribosome"/>
    <property type="evidence" value="ECO:0007669"/>
    <property type="project" value="InterPro"/>
</dbReference>
<dbReference type="PANTHER" id="PTHR28066">
    <property type="entry name" value="37S RIBOSOMAL PROTEIN MRP10, MITOCHONDRIAL"/>
    <property type="match status" value="1"/>
</dbReference>
<proteinExistence type="inferred from homology"/>
<accession>A0A4S2N6N2</accession>
<comment type="subcellular location">
    <subcellularLocation>
        <location evidence="2">Mitochondrion</location>
    </subcellularLocation>
</comment>
<dbReference type="OrthoDB" id="2210at2759"/>
<protein>
    <recommendedName>
        <fullName evidence="2">Small ribosomal subunit protein mS37</fullName>
    </recommendedName>
</protein>
<dbReference type="STRING" id="341454.A0A4S2N6N2"/>
<keyword evidence="1" id="KW-1015">Disulfide bond</keyword>
<evidence type="ECO:0000256" key="1">
    <source>
        <dbReference type="ARBA" id="ARBA00023157"/>
    </source>
</evidence>
<comment type="subunit">
    <text evidence="2">Component of the mitochondrial small ribosomal subunit.</text>
</comment>
<reference evidence="4 5" key="1">
    <citation type="submission" date="2019-04" db="EMBL/GenBank/DDBJ databases">
        <title>Comparative genomics and transcriptomics to analyze fruiting body development in filamentous ascomycetes.</title>
        <authorList>
            <consortium name="DOE Joint Genome Institute"/>
            <person name="Lutkenhaus R."/>
            <person name="Traeger S."/>
            <person name="Breuer J."/>
            <person name="Kuo A."/>
            <person name="Lipzen A."/>
            <person name="Pangilinan J."/>
            <person name="Dilworth D."/>
            <person name="Sandor L."/>
            <person name="Poggeler S."/>
            <person name="Barry K."/>
            <person name="Grigoriev I.V."/>
            <person name="Nowrousian M."/>
        </authorList>
    </citation>
    <scope>NUCLEOTIDE SEQUENCE [LARGE SCALE GENOMIC DNA]</scope>
    <source>
        <strain evidence="4 5">CBS 389.68</strain>
    </source>
</reference>
<dbReference type="EMBL" id="ML220112">
    <property type="protein sequence ID" value="TGZ84989.1"/>
    <property type="molecule type" value="Genomic_DNA"/>
</dbReference>
<comment type="function">
    <text evidence="2">Component of the mitochondrial ribosome (mitoribosome), a dedicated translation machinery responsible for the synthesis of mitochondrial genome-encoded proteins, including at least some of the essential transmembrane subunits of the mitochondrial respiratory chain. The mitoribosomes are attached to the mitochondrial inner membrane and translation products are cotranslationally integrated into the membrane.</text>
</comment>
<dbReference type="AlphaFoldDB" id="A0A4S2N6N2"/>
<keyword evidence="2" id="KW-0687">Ribonucleoprotein</keyword>
<name>A0A4S2N6N2_9PEZI</name>
<sequence>MTTGVIREKAARLPPLPRFRIRKPNKEAVQPCVGVMSQLLGCWASSGYTIEACGKLEEALRQCMDTKKPVQQQKSTINYHLSRFYKNMIGPHKRK</sequence>
<evidence type="ECO:0000313" key="5">
    <source>
        <dbReference type="Proteomes" id="UP000298138"/>
    </source>
</evidence>
<dbReference type="PIRSF" id="PIRSF037706">
    <property type="entry name" value="MRP10"/>
    <property type="match status" value="1"/>
</dbReference>
<dbReference type="GO" id="GO:0032543">
    <property type="term" value="P:mitochondrial translation"/>
    <property type="evidence" value="ECO:0007669"/>
    <property type="project" value="InterPro"/>
</dbReference>
<evidence type="ECO:0000259" key="3">
    <source>
        <dbReference type="Pfam" id="PF06747"/>
    </source>
</evidence>
<dbReference type="InParanoid" id="A0A4S2N6N2"/>
<dbReference type="InterPro" id="IPR009069">
    <property type="entry name" value="Cys_alpha_HP_mot_SF"/>
</dbReference>
<keyword evidence="5" id="KW-1185">Reference proteome</keyword>
<dbReference type="InterPro" id="IPR017264">
    <property type="entry name" value="Ribosomal_mS37_fun"/>
</dbReference>